<accession>A0A8J3QC36</accession>
<keyword evidence="3" id="KW-1185">Reference proteome</keyword>
<organism evidence="2 3">
    <name type="scientific">Rhizocola hellebori</name>
    <dbReference type="NCBI Taxonomy" id="1392758"/>
    <lineage>
        <taxon>Bacteria</taxon>
        <taxon>Bacillati</taxon>
        <taxon>Actinomycetota</taxon>
        <taxon>Actinomycetes</taxon>
        <taxon>Micromonosporales</taxon>
        <taxon>Micromonosporaceae</taxon>
        <taxon>Rhizocola</taxon>
    </lineage>
</organism>
<dbReference type="RefSeq" id="WP_203910800.1">
    <property type="nucleotide sequence ID" value="NZ_BONY01000032.1"/>
</dbReference>
<dbReference type="Gene3D" id="3.30.1360.200">
    <property type="match status" value="1"/>
</dbReference>
<sequence length="372" mass="39129">MNLHEELAQLARSAPPVAEVDLLIRRARHTKAKRAIAAPLAVVLVTLVVFLPNWSSQGAQPVQPTETRSFLVLRNDGPIASFPALNALLVSRALALGLISPHVSLIDSRTVELSVTGLPAERLLRAVAQSHRLHVRKVLSLTGGKPDGPLRFGPASTLDAVIAKLGEAYQVALNIQDPSHLDAGDGAKLAVFGELTPAEVEVLPAQMQFNVPDVTCAQLFARPTSQGTPLDQRFTTCQGETKFLLDGAKLTNDDVASAQGSVDQSIGTGFVDMQLTPAGRVKLTELSTEAYQNSGPTKCDASAQGDQERCLIGLSLGPRLLSAPEVQGILSSNLPLFAGGNVTREQMIALATAVSAKDAALALTVVEVRGGA</sequence>
<dbReference type="AlphaFoldDB" id="A0A8J3QC36"/>
<evidence type="ECO:0000313" key="3">
    <source>
        <dbReference type="Proteomes" id="UP000612899"/>
    </source>
</evidence>
<keyword evidence="1" id="KW-1133">Transmembrane helix</keyword>
<feature type="transmembrane region" description="Helical" evidence="1">
    <location>
        <begin position="35"/>
        <end position="54"/>
    </location>
</feature>
<gene>
    <name evidence="2" type="ORF">Rhe02_50640</name>
</gene>
<evidence type="ECO:0000313" key="2">
    <source>
        <dbReference type="EMBL" id="GIH06997.1"/>
    </source>
</evidence>
<evidence type="ECO:0000256" key="1">
    <source>
        <dbReference type="SAM" id="Phobius"/>
    </source>
</evidence>
<comment type="caution">
    <text evidence="2">The sequence shown here is derived from an EMBL/GenBank/DDBJ whole genome shotgun (WGS) entry which is preliminary data.</text>
</comment>
<name>A0A8J3QC36_9ACTN</name>
<keyword evidence="1" id="KW-0812">Transmembrane</keyword>
<dbReference type="Proteomes" id="UP000612899">
    <property type="component" value="Unassembled WGS sequence"/>
</dbReference>
<protein>
    <submittedName>
        <fullName evidence="2">Uncharacterized protein</fullName>
    </submittedName>
</protein>
<proteinExistence type="predicted"/>
<reference evidence="2" key="1">
    <citation type="submission" date="2021-01" db="EMBL/GenBank/DDBJ databases">
        <title>Whole genome shotgun sequence of Rhizocola hellebori NBRC 109834.</title>
        <authorList>
            <person name="Komaki H."/>
            <person name="Tamura T."/>
        </authorList>
    </citation>
    <scope>NUCLEOTIDE SEQUENCE</scope>
    <source>
        <strain evidence="2">NBRC 109834</strain>
    </source>
</reference>
<keyword evidence="1" id="KW-0472">Membrane</keyword>
<dbReference type="EMBL" id="BONY01000032">
    <property type="protein sequence ID" value="GIH06997.1"/>
    <property type="molecule type" value="Genomic_DNA"/>
</dbReference>